<comment type="caution">
    <text evidence="2">The sequence shown here is derived from an EMBL/GenBank/DDBJ whole genome shotgun (WGS) entry which is preliminary data.</text>
</comment>
<feature type="region of interest" description="Disordered" evidence="1">
    <location>
        <begin position="25"/>
        <end position="70"/>
    </location>
</feature>
<evidence type="ECO:0000313" key="3">
    <source>
        <dbReference type="Proteomes" id="UP000824120"/>
    </source>
</evidence>
<organism evidence="2 3">
    <name type="scientific">Solanum commersonii</name>
    <name type="common">Commerson's wild potato</name>
    <name type="synonym">Commerson's nightshade</name>
    <dbReference type="NCBI Taxonomy" id="4109"/>
    <lineage>
        <taxon>Eukaryota</taxon>
        <taxon>Viridiplantae</taxon>
        <taxon>Streptophyta</taxon>
        <taxon>Embryophyta</taxon>
        <taxon>Tracheophyta</taxon>
        <taxon>Spermatophyta</taxon>
        <taxon>Magnoliopsida</taxon>
        <taxon>eudicotyledons</taxon>
        <taxon>Gunneridae</taxon>
        <taxon>Pentapetalae</taxon>
        <taxon>asterids</taxon>
        <taxon>lamiids</taxon>
        <taxon>Solanales</taxon>
        <taxon>Solanaceae</taxon>
        <taxon>Solanoideae</taxon>
        <taxon>Solaneae</taxon>
        <taxon>Solanum</taxon>
    </lineage>
</organism>
<accession>A0A9J5ZCC6</accession>
<dbReference type="EMBL" id="JACXVP010000004">
    <property type="protein sequence ID" value="KAG5609520.1"/>
    <property type="molecule type" value="Genomic_DNA"/>
</dbReference>
<reference evidence="2 3" key="1">
    <citation type="submission" date="2020-09" db="EMBL/GenBank/DDBJ databases">
        <title>De no assembly of potato wild relative species, Solanum commersonii.</title>
        <authorList>
            <person name="Cho K."/>
        </authorList>
    </citation>
    <scope>NUCLEOTIDE SEQUENCE [LARGE SCALE GENOMIC DNA]</scope>
    <source>
        <strain evidence="2">LZ3.2</strain>
        <tissue evidence="2">Leaf</tissue>
    </source>
</reference>
<dbReference type="AlphaFoldDB" id="A0A9J5ZCC6"/>
<gene>
    <name evidence="2" type="ORF">H5410_020801</name>
</gene>
<keyword evidence="3" id="KW-1185">Reference proteome</keyword>
<protein>
    <submittedName>
        <fullName evidence="2">Uncharacterized protein</fullName>
    </submittedName>
</protein>
<name>A0A9J5ZCC6_SOLCO</name>
<sequence>MVGRGECKCLATRGQWCQQKEIKEEGEKLRRTNQMREPSQRLENRRRSCKKKEAKKLENTLRGSISASRS</sequence>
<dbReference type="Proteomes" id="UP000824120">
    <property type="component" value="Chromosome 4"/>
</dbReference>
<proteinExistence type="predicted"/>
<feature type="compositionally biased region" description="Polar residues" evidence="1">
    <location>
        <begin position="61"/>
        <end position="70"/>
    </location>
</feature>
<evidence type="ECO:0000256" key="1">
    <source>
        <dbReference type="SAM" id="MobiDB-lite"/>
    </source>
</evidence>
<evidence type="ECO:0000313" key="2">
    <source>
        <dbReference type="EMBL" id="KAG5609520.1"/>
    </source>
</evidence>